<feature type="compositionally biased region" description="Pro residues" evidence="1">
    <location>
        <begin position="132"/>
        <end position="141"/>
    </location>
</feature>
<evidence type="ECO:0000256" key="1">
    <source>
        <dbReference type="SAM" id="MobiDB-lite"/>
    </source>
</evidence>
<sequence>METLIKDENAIDKGVADTVQDYKRKHDDDEDNDDEDPPAGPNQGKKTKRRRTNESESSKKSSTTKETPKGKAPSKGSKTSKSVSAKEIVKEPIAKVVMDDAADDVVHDHDQLQDASEPKIAKTLNLDWFTQPPRPPTPGPE</sequence>
<feature type="region of interest" description="Disordered" evidence="1">
    <location>
        <begin position="107"/>
        <end position="141"/>
    </location>
</feature>
<name>A0A699GSL5_TANCI</name>
<proteinExistence type="predicted"/>
<feature type="compositionally biased region" description="Basic and acidic residues" evidence="1">
    <location>
        <begin position="1"/>
        <end position="27"/>
    </location>
</feature>
<feature type="compositionally biased region" description="Basic and acidic residues" evidence="1">
    <location>
        <begin position="107"/>
        <end position="120"/>
    </location>
</feature>
<accession>A0A699GSL5</accession>
<comment type="caution">
    <text evidence="2">The sequence shown here is derived from an EMBL/GenBank/DDBJ whole genome shotgun (WGS) entry which is preliminary data.</text>
</comment>
<organism evidence="2">
    <name type="scientific">Tanacetum cinerariifolium</name>
    <name type="common">Dalmatian daisy</name>
    <name type="synonym">Chrysanthemum cinerariifolium</name>
    <dbReference type="NCBI Taxonomy" id="118510"/>
    <lineage>
        <taxon>Eukaryota</taxon>
        <taxon>Viridiplantae</taxon>
        <taxon>Streptophyta</taxon>
        <taxon>Embryophyta</taxon>
        <taxon>Tracheophyta</taxon>
        <taxon>Spermatophyta</taxon>
        <taxon>Magnoliopsida</taxon>
        <taxon>eudicotyledons</taxon>
        <taxon>Gunneridae</taxon>
        <taxon>Pentapetalae</taxon>
        <taxon>asterids</taxon>
        <taxon>campanulids</taxon>
        <taxon>Asterales</taxon>
        <taxon>Asteraceae</taxon>
        <taxon>Asteroideae</taxon>
        <taxon>Anthemideae</taxon>
        <taxon>Anthemidinae</taxon>
        <taxon>Tanacetum</taxon>
    </lineage>
</organism>
<protein>
    <submittedName>
        <fullName evidence="2">Uncharacterized protein</fullName>
    </submittedName>
</protein>
<dbReference type="AlphaFoldDB" id="A0A699GSL5"/>
<feature type="region of interest" description="Disordered" evidence="1">
    <location>
        <begin position="1"/>
        <end position="92"/>
    </location>
</feature>
<evidence type="ECO:0000313" key="2">
    <source>
        <dbReference type="EMBL" id="GEU51120.1"/>
    </source>
</evidence>
<reference evidence="2" key="1">
    <citation type="journal article" date="2019" name="Sci. Rep.">
        <title>Draft genome of Tanacetum cinerariifolium, the natural source of mosquito coil.</title>
        <authorList>
            <person name="Yamashiro T."/>
            <person name="Shiraishi A."/>
            <person name="Satake H."/>
            <person name="Nakayama K."/>
        </authorList>
    </citation>
    <scope>NUCLEOTIDE SEQUENCE</scope>
</reference>
<feature type="compositionally biased region" description="Acidic residues" evidence="1">
    <location>
        <begin position="28"/>
        <end position="37"/>
    </location>
</feature>
<dbReference type="EMBL" id="BKCJ010002818">
    <property type="protein sequence ID" value="GEU51120.1"/>
    <property type="molecule type" value="Genomic_DNA"/>
</dbReference>
<gene>
    <name evidence="2" type="ORF">Tci_023098</name>
</gene>